<dbReference type="SUPFAM" id="SSF54534">
    <property type="entry name" value="FKBP-like"/>
    <property type="match status" value="1"/>
</dbReference>
<keyword evidence="1 5" id="KW-0413">Isomerase</keyword>
<dbReference type="EMBL" id="DVOL01000060">
    <property type="protein sequence ID" value="HIV10924.1"/>
    <property type="molecule type" value="Genomic_DNA"/>
</dbReference>
<dbReference type="PROSITE" id="PS50198">
    <property type="entry name" value="PPIC_PPIASE_2"/>
    <property type="match status" value="1"/>
</dbReference>
<organism evidence="5 6">
    <name type="scientific">Candidatus Faeciplasma avium</name>
    <dbReference type="NCBI Taxonomy" id="2840798"/>
    <lineage>
        <taxon>Bacteria</taxon>
        <taxon>Bacillati</taxon>
        <taxon>Bacillota</taxon>
        <taxon>Clostridia</taxon>
        <taxon>Eubacteriales</taxon>
        <taxon>Oscillospiraceae</taxon>
        <taxon>Oscillospiraceae incertae sedis</taxon>
        <taxon>Candidatus Faeciplasma</taxon>
    </lineage>
</organism>
<dbReference type="GO" id="GO:0003755">
    <property type="term" value="F:peptidyl-prolyl cis-trans isomerase activity"/>
    <property type="evidence" value="ECO:0007669"/>
    <property type="project" value="UniProtKB-KW"/>
</dbReference>
<evidence type="ECO:0000313" key="5">
    <source>
        <dbReference type="EMBL" id="HIV10924.1"/>
    </source>
</evidence>
<proteinExistence type="predicted"/>
<dbReference type="PROSITE" id="PS51257">
    <property type="entry name" value="PROKAR_LIPOPROTEIN"/>
    <property type="match status" value="1"/>
</dbReference>
<dbReference type="InterPro" id="IPR046357">
    <property type="entry name" value="PPIase_dom_sf"/>
</dbReference>
<dbReference type="Proteomes" id="UP000823960">
    <property type="component" value="Unassembled WGS sequence"/>
</dbReference>
<feature type="region of interest" description="Disordered" evidence="2">
    <location>
        <begin position="32"/>
        <end position="51"/>
    </location>
</feature>
<feature type="compositionally biased region" description="Polar residues" evidence="2">
    <location>
        <begin position="32"/>
        <end position="45"/>
    </location>
</feature>
<dbReference type="InterPro" id="IPR000297">
    <property type="entry name" value="PPIase_PpiC"/>
</dbReference>
<dbReference type="AlphaFoldDB" id="A0A9D1NQA4"/>
<keyword evidence="3" id="KW-0732">Signal</keyword>
<evidence type="ECO:0000313" key="6">
    <source>
        <dbReference type="Proteomes" id="UP000823960"/>
    </source>
</evidence>
<dbReference type="PANTHER" id="PTHR47245:SF2">
    <property type="entry name" value="PEPTIDYL-PROLYL CIS-TRANS ISOMERASE HP_0175-RELATED"/>
    <property type="match status" value="1"/>
</dbReference>
<gene>
    <name evidence="5" type="ORF">IAD28_04455</name>
</gene>
<dbReference type="Pfam" id="PF00639">
    <property type="entry name" value="Rotamase"/>
    <property type="match status" value="1"/>
</dbReference>
<evidence type="ECO:0000256" key="3">
    <source>
        <dbReference type="SAM" id="SignalP"/>
    </source>
</evidence>
<dbReference type="InterPro" id="IPR050245">
    <property type="entry name" value="PrsA_foldase"/>
</dbReference>
<feature type="chain" id="PRO_5039525400" evidence="3">
    <location>
        <begin position="29"/>
        <end position="379"/>
    </location>
</feature>
<reference evidence="5" key="2">
    <citation type="journal article" date="2021" name="PeerJ">
        <title>Extensive microbial diversity within the chicken gut microbiome revealed by metagenomics and culture.</title>
        <authorList>
            <person name="Gilroy R."/>
            <person name="Ravi A."/>
            <person name="Getino M."/>
            <person name="Pursley I."/>
            <person name="Horton D.L."/>
            <person name="Alikhan N.F."/>
            <person name="Baker D."/>
            <person name="Gharbi K."/>
            <person name="Hall N."/>
            <person name="Watson M."/>
            <person name="Adriaenssens E.M."/>
            <person name="Foster-Nyarko E."/>
            <person name="Jarju S."/>
            <person name="Secka A."/>
            <person name="Antonio M."/>
            <person name="Oren A."/>
            <person name="Chaudhuri R.R."/>
            <person name="La Ragione R."/>
            <person name="Hildebrand F."/>
            <person name="Pallen M.J."/>
        </authorList>
    </citation>
    <scope>NUCLEOTIDE SEQUENCE</scope>
    <source>
        <strain evidence="5">1370</strain>
    </source>
</reference>
<name>A0A9D1NQA4_9FIRM</name>
<dbReference type="InterPro" id="IPR027304">
    <property type="entry name" value="Trigger_fact/SurA_dom_sf"/>
</dbReference>
<accession>A0A9D1NQA4</accession>
<dbReference type="PANTHER" id="PTHR47245">
    <property type="entry name" value="PEPTIDYLPROLYL ISOMERASE"/>
    <property type="match status" value="1"/>
</dbReference>
<evidence type="ECO:0000259" key="4">
    <source>
        <dbReference type="PROSITE" id="PS50198"/>
    </source>
</evidence>
<feature type="domain" description="PpiC" evidence="4">
    <location>
        <begin position="219"/>
        <end position="330"/>
    </location>
</feature>
<dbReference type="SUPFAM" id="SSF109998">
    <property type="entry name" value="Triger factor/SurA peptide-binding domain-like"/>
    <property type="match status" value="1"/>
</dbReference>
<evidence type="ECO:0000256" key="1">
    <source>
        <dbReference type="PROSITE-ProRule" id="PRU00278"/>
    </source>
</evidence>
<comment type="caution">
    <text evidence="5">The sequence shown here is derived from an EMBL/GenBank/DDBJ whole genome shotgun (WGS) entry which is preliminary data.</text>
</comment>
<keyword evidence="1" id="KW-0697">Rotamase</keyword>
<dbReference type="Gene3D" id="3.10.50.40">
    <property type="match status" value="1"/>
</dbReference>
<reference evidence="5" key="1">
    <citation type="submission" date="2020-10" db="EMBL/GenBank/DDBJ databases">
        <authorList>
            <person name="Gilroy R."/>
        </authorList>
    </citation>
    <scope>NUCLEOTIDE SEQUENCE</scope>
    <source>
        <strain evidence="5">1370</strain>
    </source>
</reference>
<sequence length="379" mass="42117">MNKLLRIISVLLALALSMTMLFGCGSSANDDGTVSGDNQSDNGGSTADDGEDEIEALEPSLTIDGEAVDISSNPVMINIGGIDIPFDEFRYVYIYYAASRGISSDLWESDPDLFPTFLEIIVSACKETCYGELLANKYNISLTDSDMDEIALNLANESAQFESQEEYEQALKDAGITEDLLERLITKQVLGNRAYLELYGGENPQLIGSDEDIKADISENYVRVYHLLISADHFYGLEGYEDYTDEQLAQEAKTLAEETLASIQNGDGDIYELAQTIGDDPGMIDNEEGYLFTYGMMVEPFEKASFALGVGDVSGLVETDYGWHIIIRLEQDEYVNEHFEEVRETYVNDRFNSDVNTLLAETEVTTTEYFDKLTPDSIT</sequence>
<feature type="signal peptide" evidence="3">
    <location>
        <begin position="1"/>
        <end position="28"/>
    </location>
</feature>
<protein>
    <submittedName>
        <fullName evidence="5">Peptidylprolyl isomerase</fullName>
    </submittedName>
</protein>
<evidence type="ECO:0000256" key="2">
    <source>
        <dbReference type="SAM" id="MobiDB-lite"/>
    </source>
</evidence>